<comment type="caution">
    <text evidence="10">The sequence shown here is derived from an EMBL/GenBank/DDBJ whole genome shotgun (WGS) entry which is preliminary data.</text>
</comment>
<gene>
    <name evidence="10" type="ORF">GTA08_BOTSDO05423</name>
</gene>
<evidence type="ECO:0000313" key="11">
    <source>
        <dbReference type="Proteomes" id="UP000572817"/>
    </source>
</evidence>
<dbReference type="GO" id="GO:0005634">
    <property type="term" value="C:nucleus"/>
    <property type="evidence" value="ECO:0007669"/>
    <property type="project" value="UniProtKB-SubCell"/>
</dbReference>
<feature type="region of interest" description="Disordered" evidence="8">
    <location>
        <begin position="1"/>
        <end position="104"/>
    </location>
</feature>
<reference evidence="10" key="1">
    <citation type="submission" date="2020-04" db="EMBL/GenBank/DDBJ databases">
        <title>Genome Assembly and Annotation of Botryosphaeria dothidea sdau 11-99, a Latent Pathogen of Apple Fruit Ring Rot in China.</title>
        <authorList>
            <person name="Yu C."/>
            <person name="Diao Y."/>
            <person name="Lu Q."/>
            <person name="Zhao J."/>
            <person name="Cui S."/>
            <person name="Peng C."/>
            <person name="He B."/>
            <person name="Liu H."/>
        </authorList>
    </citation>
    <scope>NUCLEOTIDE SEQUENCE [LARGE SCALE GENOMIC DNA]</scope>
    <source>
        <strain evidence="10">Sdau11-99</strain>
    </source>
</reference>
<evidence type="ECO:0000256" key="4">
    <source>
        <dbReference type="ARBA" id="ARBA00022771"/>
    </source>
</evidence>
<keyword evidence="11" id="KW-1185">Reference proteome</keyword>
<dbReference type="OrthoDB" id="3214149at2759"/>
<dbReference type="GO" id="GO:0000981">
    <property type="term" value="F:DNA-binding transcription factor activity, RNA polymerase II-specific"/>
    <property type="evidence" value="ECO:0007669"/>
    <property type="project" value="TreeGrafter"/>
</dbReference>
<dbReference type="Pfam" id="PF00096">
    <property type="entry name" value="zf-C2H2"/>
    <property type="match status" value="1"/>
</dbReference>
<evidence type="ECO:0000256" key="3">
    <source>
        <dbReference type="ARBA" id="ARBA00022737"/>
    </source>
</evidence>
<keyword evidence="3" id="KW-0677">Repeat</keyword>
<comment type="subcellular location">
    <subcellularLocation>
        <location evidence="1">Nucleus</location>
    </subcellularLocation>
</comment>
<dbReference type="InterPro" id="IPR013087">
    <property type="entry name" value="Znf_C2H2_type"/>
</dbReference>
<keyword evidence="5" id="KW-0862">Zinc</keyword>
<keyword evidence="6" id="KW-0539">Nucleus</keyword>
<evidence type="ECO:0000256" key="8">
    <source>
        <dbReference type="SAM" id="MobiDB-lite"/>
    </source>
</evidence>
<feature type="region of interest" description="Disordered" evidence="8">
    <location>
        <begin position="235"/>
        <end position="297"/>
    </location>
</feature>
<dbReference type="Proteomes" id="UP000572817">
    <property type="component" value="Unassembled WGS sequence"/>
</dbReference>
<dbReference type="GO" id="GO:0000978">
    <property type="term" value="F:RNA polymerase II cis-regulatory region sequence-specific DNA binding"/>
    <property type="evidence" value="ECO:0007669"/>
    <property type="project" value="TreeGrafter"/>
</dbReference>
<evidence type="ECO:0000256" key="6">
    <source>
        <dbReference type="ARBA" id="ARBA00023242"/>
    </source>
</evidence>
<evidence type="ECO:0000256" key="2">
    <source>
        <dbReference type="ARBA" id="ARBA00022723"/>
    </source>
</evidence>
<evidence type="ECO:0000313" key="10">
    <source>
        <dbReference type="EMBL" id="KAF4306162.1"/>
    </source>
</evidence>
<evidence type="ECO:0000256" key="7">
    <source>
        <dbReference type="PROSITE-ProRule" id="PRU00042"/>
    </source>
</evidence>
<protein>
    <submittedName>
        <fullName evidence="10">Zinc finger C2H2-type protein</fullName>
    </submittedName>
</protein>
<dbReference type="InterPro" id="IPR056436">
    <property type="entry name" value="Znf-C2H2_ZIC1-5/GLI1-3-like"/>
</dbReference>
<dbReference type="Pfam" id="PF23561">
    <property type="entry name" value="zf-C2H2_15"/>
    <property type="match status" value="1"/>
</dbReference>
<dbReference type="AlphaFoldDB" id="A0A8H4N851"/>
<keyword evidence="2" id="KW-0479">Metal-binding</keyword>
<dbReference type="PROSITE" id="PS50157">
    <property type="entry name" value="ZINC_FINGER_C2H2_2"/>
    <property type="match status" value="1"/>
</dbReference>
<dbReference type="InterPro" id="IPR043359">
    <property type="entry name" value="GLI-like"/>
</dbReference>
<dbReference type="SUPFAM" id="SSF57667">
    <property type="entry name" value="beta-beta-alpha zinc fingers"/>
    <property type="match status" value="1"/>
</dbReference>
<dbReference type="SMART" id="SM00355">
    <property type="entry name" value="ZnF_C2H2"/>
    <property type="match status" value="3"/>
</dbReference>
<evidence type="ECO:0000256" key="5">
    <source>
        <dbReference type="ARBA" id="ARBA00022833"/>
    </source>
</evidence>
<feature type="domain" description="C2H2-type" evidence="9">
    <location>
        <begin position="208"/>
        <end position="240"/>
    </location>
</feature>
<accession>A0A8H4N851</accession>
<feature type="compositionally biased region" description="Acidic residues" evidence="8">
    <location>
        <begin position="72"/>
        <end position="83"/>
    </location>
</feature>
<sequence>MDSPGSPLSELSSDEFQEDVKTEDRSLSVDTYNEAEHDSVRPPKRQRTGAGPSSGLANFRASSAEIQPPPDADADIYISEDTDGSVPASPHHTGYGGPQDEESYGQEQVTVCKWEGCEAGDLGNMDKLVDHLHDDHIGTRQKKYSCEWTDCARKGIPHASGYALRAHMRSHTREKPFYCTLPGKTTHLQAIALEQGRSAIVMPQSSDYTKQATLTECDRAFTRSDALAKHMRTVHETEALRPSDPVPKHHSSNPSNKNQRLRLVFKNNGTEKPGSPLPASPHSQSASGQPQPPVPVENEYEHNNVLYRPLDPSNPNSPLTRKFPLDVHFTQAELDIPAPDLVKLLHRQIQWAMQEGEEVKTEVEALEKKRKDEWLAKELILENVMEAELGRMERVDRLFKEENSGAAQFRESLRDDVKVSKALDVEPKPNWRDVLAAEKAEKVREKEEVAASLADMSGTPKFDAAGDAVVERRPEVLGIGVAGGP</sequence>
<evidence type="ECO:0000259" key="9">
    <source>
        <dbReference type="PROSITE" id="PS50157"/>
    </source>
</evidence>
<dbReference type="GO" id="GO:0008270">
    <property type="term" value="F:zinc ion binding"/>
    <property type="evidence" value="ECO:0007669"/>
    <property type="project" value="UniProtKB-KW"/>
</dbReference>
<proteinExistence type="predicted"/>
<dbReference type="FunFam" id="3.30.160.60:FF:000031">
    <property type="entry name" value="GLI family zinc finger 3"/>
    <property type="match status" value="1"/>
</dbReference>
<dbReference type="FunFam" id="3.30.160.60:FF:000201">
    <property type="entry name" value="C2H2 finger domain protein (Gli3)"/>
    <property type="match status" value="1"/>
</dbReference>
<name>A0A8H4N851_9PEZI</name>
<dbReference type="EMBL" id="WWBZ02000033">
    <property type="protein sequence ID" value="KAF4306162.1"/>
    <property type="molecule type" value="Genomic_DNA"/>
</dbReference>
<dbReference type="Gene3D" id="3.30.160.60">
    <property type="entry name" value="Classic Zinc Finger"/>
    <property type="match status" value="3"/>
</dbReference>
<dbReference type="PANTHER" id="PTHR45718:SF4">
    <property type="entry name" value="TRANSCRIPTIONAL ACTIVATOR CUBITUS INTERRUPTUS"/>
    <property type="match status" value="1"/>
</dbReference>
<dbReference type="InterPro" id="IPR036236">
    <property type="entry name" value="Znf_C2H2_sf"/>
</dbReference>
<feature type="compositionally biased region" description="Basic and acidic residues" evidence="8">
    <location>
        <begin position="18"/>
        <end position="27"/>
    </location>
</feature>
<dbReference type="PANTHER" id="PTHR45718">
    <property type="entry name" value="TRANSCRIPTIONAL ACTIVATOR CUBITUS INTERRUPTUS"/>
    <property type="match status" value="1"/>
</dbReference>
<evidence type="ECO:0000256" key="1">
    <source>
        <dbReference type="ARBA" id="ARBA00004123"/>
    </source>
</evidence>
<organism evidence="10 11">
    <name type="scientific">Botryosphaeria dothidea</name>
    <dbReference type="NCBI Taxonomy" id="55169"/>
    <lineage>
        <taxon>Eukaryota</taxon>
        <taxon>Fungi</taxon>
        <taxon>Dikarya</taxon>
        <taxon>Ascomycota</taxon>
        <taxon>Pezizomycotina</taxon>
        <taxon>Dothideomycetes</taxon>
        <taxon>Dothideomycetes incertae sedis</taxon>
        <taxon>Botryosphaeriales</taxon>
        <taxon>Botryosphaeriaceae</taxon>
        <taxon>Botryosphaeria</taxon>
    </lineage>
</organism>
<keyword evidence="4 7" id="KW-0863">Zinc-finger</keyword>